<feature type="compositionally biased region" description="Basic and acidic residues" evidence="1">
    <location>
        <begin position="270"/>
        <end position="279"/>
    </location>
</feature>
<dbReference type="Gene3D" id="3.40.30.10">
    <property type="entry name" value="Glutaredoxin"/>
    <property type="match status" value="1"/>
</dbReference>
<dbReference type="Pfam" id="PF00578">
    <property type="entry name" value="AhpC-TSA"/>
    <property type="match status" value="1"/>
</dbReference>
<dbReference type="AlphaFoldDB" id="A0A371P4M5"/>
<feature type="transmembrane region" description="Helical" evidence="2">
    <location>
        <begin position="21"/>
        <end position="39"/>
    </location>
</feature>
<dbReference type="InterPro" id="IPR050553">
    <property type="entry name" value="Thioredoxin_ResA/DsbE_sf"/>
</dbReference>
<evidence type="ECO:0000313" key="5">
    <source>
        <dbReference type="Proteomes" id="UP000265581"/>
    </source>
</evidence>
<dbReference type="PANTHER" id="PTHR42852:SF13">
    <property type="entry name" value="PROTEIN DIPZ"/>
    <property type="match status" value="1"/>
</dbReference>
<protein>
    <recommendedName>
        <fullName evidence="3">Thioredoxin domain-containing protein</fullName>
    </recommendedName>
</protein>
<evidence type="ECO:0000256" key="1">
    <source>
        <dbReference type="SAM" id="MobiDB-lite"/>
    </source>
</evidence>
<evidence type="ECO:0000259" key="3">
    <source>
        <dbReference type="PROSITE" id="PS51352"/>
    </source>
</evidence>
<dbReference type="Proteomes" id="UP000265581">
    <property type="component" value="Unassembled WGS sequence"/>
</dbReference>
<keyword evidence="2" id="KW-0472">Membrane</keyword>
<dbReference type="Gene3D" id="2.60.120.260">
    <property type="entry name" value="Galactose-binding domain-like"/>
    <property type="match status" value="1"/>
</dbReference>
<proteinExistence type="predicted"/>
<dbReference type="PROSITE" id="PS51352">
    <property type="entry name" value="THIOREDOXIN_2"/>
    <property type="match status" value="1"/>
</dbReference>
<name>A0A371P4M5_9ACTN</name>
<dbReference type="EMBL" id="QUBR01000002">
    <property type="protein sequence ID" value="REK70903.1"/>
    <property type="molecule type" value="Genomic_DNA"/>
</dbReference>
<accession>A0A371P4M5</accession>
<feature type="domain" description="Thioredoxin" evidence="3">
    <location>
        <begin position="91"/>
        <end position="238"/>
    </location>
</feature>
<evidence type="ECO:0000256" key="2">
    <source>
        <dbReference type="SAM" id="Phobius"/>
    </source>
</evidence>
<keyword evidence="2" id="KW-0812">Transmembrane</keyword>
<organism evidence="4 5">
    <name type="scientific">Aeromicrobium endophyticum</name>
    <dbReference type="NCBI Taxonomy" id="2292704"/>
    <lineage>
        <taxon>Bacteria</taxon>
        <taxon>Bacillati</taxon>
        <taxon>Actinomycetota</taxon>
        <taxon>Actinomycetes</taxon>
        <taxon>Propionibacteriales</taxon>
        <taxon>Nocardioidaceae</taxon>
        <taxon>Aeromicrobium</taxon>
    </lineage>
</organism>
<evidence type="ECO:0000313" key="4">
    <source>
        <dbReference type="EMBL" id="REK70903.1"/>
    </source>
</evidence>
<reference evidence="4 5" key="1">
    <citation type="submission" date="2018-08" db="EMBL/GenBank/DDBJ databases">
        <title>Aeromicrobium sp. M2KJ-4, whole genome shotgun sequence.</title>
        <authorList>
            <person name="Tuo L."/>
        </authorList>
    </citation>
    <scope>NUCLEOTIDE SEQUENCE [LARGE SCALE GENOMIC DNA]</scope>
    <source>
        <strain evidence="4 5">M2KJ-4</strain>
    </source>
</reference>
<comment type="caution">
    <text evidence="4">The sequence shown here is derived from an EMBL/GenBank/DDBJ whole genome shotgun (WGS) entry which is preliminary data.</text>
</comment>
<dbReference type="InterPro" id="IPR000866">
    <property type="entry name" value="AhpC/TSA"/>
</dbReference>
<dbReference type="SUPFAM" id="SSF52833">
    <property type="entry name" value="Thioredoxin-like"/>
    <property type="match status" value="1"/>
</dbReference>
<dbReference type="InterPro" id="IPR013766">
    <property type="entry name" value="Thioredoxin_domain"/>
</dbReference>
<sequence>MLDPVPTPRELLERFRRSRRALVLAAVVVAMVVATVADVPGRLSALAPSYAPAEPTARPSPTATVGAGGLSSLTTSVNEQLDRCTPGRAQLARCGQAPPLGRGTWLGTPGGAPVSLDDLRGSVVLVEIFSASCIACRRAARYLTAWQTRYRDAGLRVVGVHSPQFSFETDEQQLAATLDELGITFPVLQDEGFATLTDYRSRVVPASYLVDAGGTVRAISFGEGGHRRVERQVRALLGERDPRADLPGPVGTLDDGQDAEPGTTPQIDLADAKGRRVDGESDEAVGDDTRFRLPSGQPEGTFSLGGVWRTRTEQLTPRAGAVARVAYRGRAAYQLVSGDGTLTVTTSAGLTRRVQVRGRARLLPVHTSRTSGPETLTIRYEGDLEVYAFSFG</sequence>
<gene>
    <name evidence="4" type="ORF">DX116_17645</name>
</gene>
<dbReference type="InterPro" id="IPR036249">
    <property type="entry name" value="Thioredoxin-like_sf"/>
</dbReference>
<dbReference type="InterPro" id="IPR041017">
    <property type="entry name" value="Thioredoxin_10"/>
</dbReference>
<keyword evidence="5" id="KW-1185">Reference proteome</keyword>
<dbReference type="PANTHER" id="PTHR42852">
    <property type="entry name" value="THIOL:DISULFIDE INTERCHANGE PROTEIN DSBE"/>
    <property type="match status" value="1"/>
</dbReference>
<keyword evidence="2" id="KW-1133">Transmembrane helix</keyword>
<dbReference type="GO" id="GO:0016209">
    <property type="term" value="F:antioxidant activity"/>
    <property type="evidence" value="ECO:0007669"/>
    <property type="project" value="InterPro"/>
</dbReference>
<dbReference type="GO" id="GO:0016491">
    <property type="term" value="F:oxidoreductase activity"/>
    <property type="evidence" value="ECO:0007669"/>
    <property type="project" value="InterPro"/>
</dbReference>
<dbReference type="Pfam" id="PF17991">
    <property type="entry name" value="Thioredoxin_10"/>
    <property type="match status" value="1"/>
</dbReference>
<feature type="region of interest" description="Disordered" evidence="1">
    <location>
        <begin position="239"/>
        <end position="296"/>
    </location>
</feature>